<dbReference type="OrthoDB" id="777167at2759"/>
<dbReference type="Pfam" id="PF03168">
    <property type="entry name" value="LEA_2"/>
    <property type="match status" value="1"/>
</dbReference>
<dbReference type="PANTHER" id="PTHR31234:SF2">
    <property type="entry name" value="OS05G0199100 PROTEIN"/>
    <property type="match status" value="1"/>
</dbReference>
<dbReference type="EMBL" id="JACMSC010000014">
    <property type="protein sequence ID" value="KAG6490118.1"/>
    <property type="molecule type" value="Genomic_DNA"/>
</dbReference>
<keyword evidence="4 6" id="KW-0472">Membrane</keyword>
<protein>
    <recommendedName>
        <fullName evidence="7">Late embryogenesis abundant protein LEA-2 subgroup domain-containing protein</fullName>
    </recommendedName>
</protein>
<comment type="subcellular location">
    <subcellularLocation>
        <location evidence="1">Membrane</location>
        <topology evidence="1">Single-pass membrane protein</topology>
    </subcellularLocation>
</comment>
<evidence type="ECO:0000256" key="4">
    <source>
        <dbReference type="ARBA" id="ARBA00023136"/>
    </source>
</evidence>
<feature type="region of interest" description="Disordered" evidence="5">
    <location>
        <begin position="1"/>
        <end position="51"/>
    </location>
</feature>
<gene>
    <name evidence="8" type="ORF">ZIOFF_051401</name>
</gene>
<dbReference type="PANTHER" id="PTHR31234">
    <property type="entry name" value="LATE EMBRYOGENESIS ABUNDANT (LEA) HYDROXYPROLINE-RICH GLYCOPROTEIN FAMILY"/>
    <property type="match status" value="1"/>
</dbReference>
<evidence type="ECO:0000256" key="6">
    <source>
        <dbReference type="SAM" id="Phobius"/>
    </source>
</evidence>
<dbReference type="GO" id="GO:0098542">
    <property type="term" value="P:defense response to other organism"/>
    <property type="evidence" value="ECO:0007669"/>
    <property type="project" value="InterPro"/>
</dbReference>
<dbReference type="AlphaFoldDB" id="A0A8J5FMP6"/>
<evidence type="ECO:0000256" key="2">
    <source>
        <dbReference type="ARBA" id="ARBA00022692"/>
    </source>
</evidence>
<reference evidence="8 9" key="1">
    <citation type="submission" date="2020-08" db="EMBL/GenBank/DDBJ databases">
        <title>Plant Genome Project.</title>
        <authorList>
            <person name="Zhang R.-G."/>
        </authorList>
    </citation>
    <scope>NUCLEOTIDE SEQUENCE [LARGE SCALE GENOMIC DNA]</scope>
    <source>
        <tissue evidence="8">Rhizome</tissue>
    </source>
</reference>
<organism evidence="8 9">
    <name type="scientific">Zingiber officinale</name>
    <name type="common">Ginger</name>
    <name type="synonym">Amomum zingiber</name>
    <dbReference type="NCBI Taxonomy" id="94328"/>
    <lineage>
        <taxon>Eukaryota</taxon>
        <taxon>Viridiplantae</taxon>
        <taxon>Streptophyta</taxon>
        <taxon>Embryophyta</taxon>
        <taxon>Tracheophyta</taxon>
        <taxon>Spermatophyta</taxon>
        <taxon>Magnoliopsida</taxon>
        <taxon>Liliopsida</taxon>
        <taxon>Zingiberales</taxon>
        <taxon>Zingiberaceae</taxon>
        <taxon>Zingiber</taxon>
    </lineage>
</organism>
<keyword evidence="3 6" id="KW-1133">Transmembrane helix</keyword>
<feature type="transmembrane region" description="Helical" evidence="6">
    <location>
        <begin position="53"/>
        <end position="83"/>
    </location>
</feature>
<accession>A0A8J5FMP6</accession>
<evidence type="ECO:0000256" key="1">
    <source>
        <dbReference type="ARBA" id="ARBA00004167"/>
    </source>
</evidence>
<evidence type="ECO:0000313" key="8">
    <source>
        <dbReference type="EMBL" id="KAG6490118.1"/>
    </source>
</evidence>
<evidence type="ECO:0000313" key="9">
    <source>
        <dbReference type="Proteomes" id="UP000734854"/>
    </source>
</evidence>
<dbReference type="InterPro" id="IPR004864">
    <property type="entry name" value="LEA_2"/>
</dbReference>
<evidence type="ECO:0000256" key="3">
    <source>
        <dbReference type="ARBA" id="ARBA00022989"/>
    </source>
</evidence>
<evidence type="ECO:0000256" key="5">
    <source>
        <dbReference type="SAM" id="MobiDB-lite"/>
    </source>
</evidence>
<evidence type="ECO:0000259" key="7">
    <source>
        <dbReference type="Pfam" id="PF03168"/>
    </source>
</evidence>
<keyword evidence="2 6" id="KW-0812">Transmembrane</keyword>
<feature type="compositionally biased region" description="Basic residues" evidence="5">
    <location>
        <begin position="38"/>
        <end position="49"/>
    </location>
</feature>
<sequence length="251" mass="26322">MADGVYPPSKTTPRPGGHSFPPTKSQATGATRLAYRPHPAKARPSRRSSSRGFCCSCCLCFFVLLAVLFVLATVSGGIFYALYRPRRPAFSVTSFRVVAFNISSSGHLTSRFEVNVTSRNPNKKLAYLYDPITISVVSGGADIGDGSFPAFAQASGSVTRLSAAASSAGQALDSATASELRRSSGGGVPVVVEMETKAGVKIGGLKTKRVGMKVRCEGLSVALPKGKKPAAVSSGGDCAVEVRVKIWKWSI</sequence>
<name>A0A8J5FMP6_ZINOF</name>
<keyword evidence="9" id="KW-1185">Reference proteome</keyword>
<proteinExistence type="predicted"/>
<dbReference type="InterPro" id="IPR044839">
    <property type="entry name" value="NDR1-like"/>
</dbReference>
<dbReference type="Proteomes" id="UP000734854">
    <property type="component" value="Unassembled WGS sequence"/>
</dbReference>
<feature type="domain" description="Late embryogenesis abundant protein LEA-2 subgroup" evidence="7">
    <location>
        <begin position="116"/>
        <end position="216"/>
    </location>
</feature>
<comment type="caution">
    <text evidence="8">The sequence shown here is derived from an EMBL/GenBank/DDBJ whole genome shotgun (WGS) entry which is preliminary data.</text>
</comment>
<dbReference type="GO" id="GO:0005886">
    <property type="term" value="C:plasma membrane"/>
    <property type="evidence" value="ECO:0007669"/>
    <property type="project" value="TreeGrafter"/>
</dbReference>